<dbReference type="RefSeq" id="WP_146587321.1">
    <property type="nucleotide sequence ID" value="NZ_SJPO01000005.1"/>
</dbReference>
<dbReference type="Proteomes" id="UP000318478">
    <property type="component" value="Unassembled WGS sequence"/>
</dbReference>
<gene>
    <name evidence="1" type="ORF">Pla123a_24890</name>
</gene>
<name>A0A5C5YQE1_9BACT</name>
<proteinExistence type="predicted"/>
<accession>A0A5C5YQE1</accession>
<dbReference type="EMBL" id="SJPO01000005">
    <property type="protein sequence ID" value="TWT77059.1"/>
    <property type="molecule type" value="Genomic_DNA"/>
</dbReference>
<evidence type="ECO:0000313" key="2">
    <source>
        <dbReference type="Proteomes" id="UP000318478"/>
    </source>
</evidence>
<reference evidence="1 2" key="1">
    <citation type="submission" date="2019-02" db="EMBL/GenBank/DDBJ databases">
        <title>Deep-cultivation of Planctomycetes and their phenomic and genomic characterization uncovers novel biology.</title>
        <authorList>
            <person name="Wiegand S."/>
            <person name="Jogler M."/>
            <person name="Boedeker C."/>
            <person name="Pinto D."/>
            <person name="Vollmers J."/>
            <person name="Rivas-Marin E."/>
            <person name="Kohn T."/>
            <person name="Peeters S.H."/>
            <person name="Heuer A."/>
            <person name="Rast P."/>
            <person name="Oberbeckmann S."/>
            <person name="Bunk B."/>
            <person name="Jeske O."/>
            <person name="Meyerdierks A."/>
            <person name="Storesund J.E."/>
            <person name="Kallscheuer N."/>
            <person name="Luecker S."/>
            <person name="Lage O.M."/>
            <person name="Pohl T."/>
            <person name="Merkel B.J."/>
            <person name="Hornburger P."/>
            <person name="Mueller R.-W."/>
            <person name="Bruemmer F."/>
            <person name="Labrenz M."/>
            <person name="Spormann A.M."/>
            <person name="Op Den Camp H."/>
            <person name="Overmann J."/>
            <person name="Amann R."/>
            <person name="Jetten M.S.M."/>
            <person name="Mascher T."/>
            <person name="Medema M.H."/>
            <person name="Devos D.P."/>
            <person name="Kaster A.-K."/>
            <person name="Ovreas L."/>
            <person name="Rohde M."/>
            <person name="Galperin M.Y."/>
            <person name="Jogler C."/>
        </authorList>
    </citation>
    <scope>NUCLEOTIDE SEQUENCE [LARGE SCALE GENOMIC DNA]</scope>
    <source>
        <strain evidence="1 2">Pla123a</strain>
    </source>
</reference>
<keyword evidence="2" id="KW-1185">Reference proteome</keyword>
<dbReference type="OrthoDB" id="214626at2"/>
<dbReference type="AlphaFoldDB" id="A0A5C5YQE1"/>
<comment type="caution">
    <text evidence="1">The sequence shown here is derived from an EMBL/GenBank/DDBJ whole genome shotgun (WGS) entry which is preliminary data.</text>
</comment>
<organism evidence="1 2">
    <name type="scientific">Posidoniimonas polymericola</name>
    <dbReference type="NCBI Taxonomy" id="2528002"/>
    <lineage>
        <taxon>Bacteria</taxon>
        <taxon>Pseudomonadati</taxon>
        <taxon>Planctomycetota</taxon>
        <taxon>Planctomycetia</taxon>
        <taxon>Pirellulales</taxon>
        <taxon>Lacipirellulaceae</taxon>
        <taxon>Posidoniimonas</taxon>
    </lineage>
</organism>
<sequence>MGKIYAFLLGVAAGFGLYHLAGSYHVLRTDSGLHVAAKTSLTLHDTYVDIRGYGPSDWADHPEVAAAVFKSGDEELKKAAVFEAVDQILPDAAAD</sequence>
<evidence type="ECO:0000313" key="1">
    <source>
        <dbReference type="EMBL" id="TWT77059.1"/>
    </source>
</evidence>
<protein>
    <submittedName>
        <fullName evidence="1">Uncharacterized protein</fullName>
    </submittedName>
</protein>